<name>A0A1C7LS43_GRIFR</name>
<evidence type="ECO:0000313" key="3">
    <source>
        <dbReference type="EMBL" id="OBZ67522.1"/>
    </source>
</evidence>
<dbReference type="STRING" id="5627.A0A1C7LS43"/>
<dbReference type="InterPro" id="IPR012677">
    <property type="entry name" value="Nucleotide-bd_a/b_plait_sf"/>
</dbReference>
<organism evidence="3 4">
    <name type="scientific">Grifola frondosa</name>
    <name type="common">Maitake</name>
    <name type="synonym">Polyporus frondosus</name>
    <dbReference type="NCBI Taxonomy" id="5627"/>
    <lineage>
        <taxon>Eukaryota</taxon>
        <taxon>Fungi</taxon>
        <taxon>Dikarya</taxon>
        <taxon>Basidiomycota</taxon>
        <taxon>Agaricomycotina</taxon>
        <taxon>Agaricomycetes</taxon>
        <taxon>Polyporales</taxon>
        <taxon>Grifolaceae</taxon>
        <taxon>Grifola</taxon>
    </lineage>
</organism>
<sequence>MSRHGEAKLAMDALNRKEINGHVIDVSWAVVQRSEGFLDGGDRTTMLANQSPSPSPAQFELGCTNTAVSLPHTPITVTPPAEAHPSRYSVQTASLLVKNLPAVLFSQPADLHPLFGPFGEVKRLDILPSGSAGVLQNNISVVVEYATMTQAMEALQVLHGQAYSSDPVTAEFLQPIAPEGDAAVLMSPGDDMKAGLNPLATPFIIPAGFPPNTLLAPLASIYPEAKVHRTDLTAASNGLLAVNPQHLTPYATPSSLMYLPVTGTTRPNSAPSDWAGQPYHLVPGRRPILLDTLQLRFHSITSTLYTRFRHGFIERYRA</sequence>
<feature type="domain" description="RRM" evidence="2">
    <location>
        <begin position="93"/>
        <end position="175"/>
    </location>
</feature>
<dbReference type="SUPFAM" id="SSF54928">
    <property type="entry name" value="RNA-binding domain, RBD"/>
    <property type="match status" value="1"/>
</dbReference>
<gene>
    <name evidence="3" type="ORF">A0H81_12592</name>
</gene>
<evidence type="ECO:0000256" key="1">
    <source>
        <dbReference type="PROSITE-ProRule" id="PRU00176"/>
    </source>
</evidence>
<dbReference type="Proteomes" id="UP000092993">
    <property type="component" value="Unassembled WGS sequence"/>
</dbReference>
<dbReference type="EMBL" id="LUGG01000024">
    <property type="protein sequence ID" value="OBZ67522.1"/>
    <property type="molecule type" value="Genomic_DNA"/>
</dbReference>
<reference evidence="3 4" key="1">
    <citation type="submission" date="2016-03" db="EMBL/GenBank/DDBJ databases">
        <title>Whole genome sequencing of Grifola frondosa 9006-11.</title>
        <authorList>
            <person name="Min B."/>
            <person name="Park H."/>
            <person name="Kim J.-G."/>
            <person name="Cho H."/>
            <person name="Oh Y.-L."/>
            <person name="Kong W.-S."/>
            <person name="Choi I.-G."/>
        </authorList>
    </citation>
    <scope>NUCLEOTIDE SEQUENCE [LARGE SCALE GENOMIC DNA]</scope>
    <source>
        <strain evidence="3 4">9006-11</strain>
    </source>
</reference>
<dbReference type="PROSITE" id="PS50102">
    <property type="entry name" value="RRM"/>
    <property type="match status" value="1"/>
</dbReference>
<dbReference type="InterPro" id="IPR035979">
    <property type="entry name" value="RBD_domain_sf"/>
</dbReference>
<dbReference type="InterPro" id="IPR000504">
    <property type="entry name" value="RRM_dom"/>
</dbReference>
<accession>A0A1C7LS43</accession>
<protein>
    <recommendedName>
        <fullName evidence="2">RRM domain-containing protein</fullName>
    </recommendedName>
</protein>
<dbReference type="OrthoDB" id="6159137at2759"/>
<proteinExistence type="predicted"/>
<dbReference type="AlphaFoldDB" id="A0A1C7LS43"/>
<evidence type="ECO:0000259" key="2">
    <source>
        <dbReference type="PROSITE" id="PS50102"/>
    </source>
</evidence>
<keyword evidence="4" id="KW-1185">Reference proteome</keyword>
<dbReference type="Gene3D" id="3.30.70.330">
    <property type="match status" value="1"/>
</dbReference>
<evidence type="ECO:0000313" key="4">
    <source>
        <dbReference type="Proteomes" id="UP000092993"/>
    </source>
</evidence>
<dbReference type="GO" id="GO:0003723">
    <property type="term" value="F:RNA binding"/>
    <property type="evidence" value="ECO:0007669"/>
    <property type="project" value="UniProtKB-UniRule"/>
</dbReference>
<comment type="caution">
    <text evidence="3">The sequence shown here is derived from an EMBL/GenBank/DDBJ whole genome shotgun (WGS) entry which is preliminary data.</text>
</comment>
<keyword evidence="1" id="KW-0694">RNA-binding</keyword>